<feature type="region of interest" description="Disordered" evidence="1">
    <location>
        <begin position="170"/>
        <end position="192"/>
    </location>
</feature>
<name>A0ABM8XYK8_9BURK</name>
<proteinExistence type="predicted"/>
<evidence type="ECO:0000313" key="2">
    <source>
        <dbReference type="EMBL" id="CAG9185455.1"/>
    </source>
</evidence>
<protein>
    <submittedName>
        <fullName evidence="2">Uncharacterized protein</fullName>
    </submittedName>
</protein>
<feature type="region of interest" description="Disordered" evidence="1">
    <location>
        <begin position="411"/>
        <end position="431"/>
    </location>
</feature>
<evidence type="ECO:0000256" key="1">
    <source>
        <dbReference type="SAM" id="MobiDB-lite"/>
    </source>
</evidence>
<feature type="compositionally biased region" description="Low complexity" evidence="1">
    <location>
        <begin position="170"/>
        <end position="190"/>
    </location>
</feature>
<keyword evidence="3" id="KW-1185">Reference proteome</keyword>
<accession>A0ABM8XYK8</accession>
<comment type="caution">
    <text evidence="2">The sequence shown here is derived from an EMBL/GenBank/DDBJ whole genome shotgun (WGS) entry which is preliminary data.</text>
</comment>
<reference evidence="2 3" key="1">
    <citation type="submission" date="2021-08" db="EMBL/GenBank/DDBJ databases">
        <authorList>
            <person name="Peeters C."/>
        </authorList>
    </citation>
    <scope>NUCLEOTIDE SEQUENCE [LARGE SCALE GENOMIC DNA]</scope>
    <source>
        <strain evidence="2 3">LMG 32289</strain>
    </source>
</reference>
<sequence>MLMLAATYAQPSPGSHDSQRANIQSCMKALTNPANGRTLAERCATHVDDPIASYAAARTCARRLPPPFTTAGARTRRHADACAVRVQLIIALYRLLTHNNWDMDAFGARIERISLGHSSNLHGKWTQGFESAVLDHARSGGESWLLQLNHAFRYAALVAAGLHVSVPGAAPSRASATPTTAPTTTTVSTPPAAPLPIWPFNAPRDYGHTVRGPRQMHGVRPLVVNADGTHVPLTNIQFELIHFEEDEAQEWQMRASPRDWRAVAAVATRWQERYAQAEADAALPANVRNIARAARWHAYIVREQIAVHDPSEVYIHFTRDGASIAILRATVSEDPDADNTSRDSIIEDILIAPEYALALPDQARLVDIDSFAIQTYLDSAYQDRHRTVTIPAISIADAMLAYRNGFTLQPDATDVPDQAPAVKRARHDDEL</sequence>
<dbReference type="EMBL" id="CAJZAG010000014">
    <property type="protein sequence ID" value="CAG9185455.1"/>
    <property type="molecule type" value="Genomic_DNA"/>
</dbReference>
<gene>
    <name evidence="2" type="ORF">LMG32289_05965</name>
</gene>
<organism evidence="2 3">
    <name type="scientific">Cupriavidus pampae</name>
    <dbReference type="NCBI Taxonomy" id="659251"/>
    <lineage>
        <taxon>Bacteria</taxon>
        <taxon>Pseudomonadati</taxon>
        <taxon>Pseudomonadota</taxon>
        <taxon>Betaproteobacteria</taxon>
        <taxon>Burkholderiales</taxon>
        <taxon>Burkholderiaceae</taxon>
        <taxon>Cupriavidus</taxon>
    </lineage>
</organism>
<dbReference type="Proteomes" id="UP000706525">
    <property type="component" value="Unassembled WGS sequence"/>
</dbReference>
<evidence type="ECO:0000313" key="3">
    <source>
        <dbReference type="Proteomes" id="UP000706525"/>
    </source>
</evidence>